<proteinExistence type="predicted"/>
<name>A0ACC3Z5F2_COLTU</name>
<reference evidence="1 2" key="1">
    <citation type="journal article" date="2020" name="Phytopathology">
        <title>Genome Sequence Resources of Colletotrichum truncatum, C. plurivorum, C. musicola, and C. sojae: Four Species Pathogenic to Soybean (Glycine max).</title>
        <authorList>
            <person name="Rogerio F."/>
            <person name="Boufleur T.R."/>
            <person name="Ciampi-Guillardi M."/>
            <person name="Sukno S.A."/>
            <person name="Thon M.R."/>
            <person name="Massola Junior N.S."/>
            <person name="Baroncelli R."/>
        </authorList>
    </citation>
    <scope>NUCLEOTIDE SEQUENCE [LARGE SCALE GENOMIC DNA]</scope>
    <source>
        <strain evidence="1 2">CMES1059</strain>
    </source>
</reference>
<protein>
    <submittedName>
        <fullName evidence="1">C6 zinc finger domain-containing protein</fullName>
    </submittedName>
</protein>
<evidence type="ECO:0000313" key="1">
    <source>
        <dbReference type="EMBL" id="KAL0939210.1"/>
    </source>
</evidence>
<dbReference type="EMBL" id="VUJX02000003">
    <property type="protein sequence ID" value="KAL0939210.1"/>
    <property type="molecule type" value="Genomic_DNA"/>
</dbReference>
<comment type="caution">
    <text evidence="1">The sequence shown here is derived from an EMBL/GenBank/DDBJ whole genome shotgun (WGS) entry which is preliminary data.</text>
</comment>
<sequence>MDTDSQTQRRSRRRRALACTQCRKRKLKCDHQRPCTSCQRSKDRICIYPEPLAAVRSQTVPDSHASPLPQCSTQPEPEQAVISRPPRPAAKSSEPGQSPSETRVWHSSSLGSVLVTKTPTPAWSGDTAVVAASPANVPDNARPEPAEKSPTIGSLTDLSAPPTMLMAKSRYLPPGHWLHSAMLSLPTLKWLDQEVSKQGDCWQGLQRCKALGESLKAQRLLLRIPGQYGSHLPDQTTSDQLFGNYLRTFETVYRIFHVPTLKLEYEGFLLNPNGSSSTFIIVFQLCLALGACIHDDTFSMRSYALQWIYEAQEWLDSSEKRRTTITGVQVMCLLLLAQQATESIYGDRVWILGGTLLRAAMCIGLHRDPARLPRMSIFQAEMRRRLWTVILELVLDSSIDSGQPALISQDDYDCELPSNVDDDQIGPDKDAPIVVKDQKSFTDASIQIALGRSIPLRLSISKHWSRIKPETEYTTVLHLSSQLRAARQSLISTLHAFHPKTSQFQHQLCDMVLIRYVFNLHMPYVAMSDPAFCHSHKTCVDAAMKLSYLTLPLSQLDEPLSEVMRATSGVAEQCTDFMRLALCGSGPFRTAQHIATSVIAVHLGSLVAEKDILETGSALRIAEELWLLRAGIRLTEQRIRAGQENVKDYVFFAVILSNIEATMKGNPVENAMAQRGREAIDHAADILMEMVKDQPTLQEMPASSIDEGDLDMVGAFWACEFPDVGWNDPMLAIEM</sequence>
<dbReference type="Proteomes" id="UP000805649">
    <property type="component" value="Unassembled WGS sequence"/>
</dbReference>
<organism evidence="1 2">
    <name type="scientific">Colletotrichum truncatum</name>
    <name type="common">Anthracnose fungus</name>
    <name type="synonym">Colletotrichum capsici</name>
    <dbReference type="NCBI Taxonomy" id="5467"/>
    <lineage>
        <taxon>Eukaryota</taxon>
        <taxon>Fungi</taxon>
        <taxon>Dikarya</taxon>
        <taxon>Ascomycota</taxon>
        <taxon>Pezizomycotina</taxon>
        <taxon>Sordariomycetes</taxon>
        <taxon>Hypocreomycetidae</taxon>
        <taxon>Glomerellales</taxon>
        <taxon>Glomerellaceae</taxon>
        <taxon>Colletotrichum</taxon>
        <taxon>Colletotrichum truncatum species complex</taxon>
    </lineage>
</organism>
<evidence type="ECO:0000313" key="2">
    <source>
        <dbReference type="Proteomes" id="UP000805649"/>
    </source>
</evidence>
<keyword evidence="2" id="KW-1185">Reference proteome</keyword>
<gene>
    <name evidence="1" type="ORF">CTRU02_205820</name>
</gene>
<accession>A0ACC3Z5F2</accession>